<dbReference type="Pfam" id="PF00486">
    <property type="entry name" value="Trans_reg_C"/>
    <property type="match status" value="1"/>
</dbReference>
<dbReference type="InterPro" id="IPR039420">
    <property type="entry name" value="WalR-like"/>
</dbReference>
<keyword evidence="5" id="KW-0804">Transcription</keyword>
<proteinExistence type="predicted"/>
<evidence type="ECO:0000256" key="4">
    <source>
        <dbReference type="ARBA" id="ARBA00023125"/>
    </source>
</evidence>
<dbReference type="SUPFAM" id="SSF52172">
    <property type="entry name" value="CheY-like"/>
    <property type="match status" value="1"/>
</dbReference>
<dbReference type="PANTHER" id="PTHR48111:SF37">
    <property type="entry name" value="RESPONSE REGULATOR PROTEIN CARR"/>
    <property type="match status" value="1"/>
</dbReference>
<evidence type="ECO:0000313" key="10">
    <source>
        <dbReference type="EMBL" id="PTQ13234.1"/>
    </source>
</evidence>
<dbReference type="AlphaFoldDB" id="A0A2T5G265"/>
<dbReference type="GO" id="GO:0000976">
    <property type="term" value="F:transcription cis-regulatory region binding"/>
    <property type="evidence" value="ECO:0007669"/>
    <property type="project" value="TreeGrafter"/>
</dbReference>
<dbReference type="Gene3D" id="3.40.50.2300">
    <property type="match status" value="1"/>
</dbReference>
<dbReference type="CDD" id="cd00383">
    <property type="entry name" value="trans_reg_C"/>
    <property type="match status" value="1"/>
</dbReference>
<evidence type="ECO:0000256" key="7">
    <source>
        <dbReference type="PROSITE-ProRule" id="PRU01091"/>
    </source>
</evidence>
<dbReference type="Pfam" id="PF00072">
    <property type="entry name" value="Response_reg"/>
    <property type="match status" value="1"/>
</dbReference>
<feature type="modified residue" description="4-aspartylphosphate" evidence="6">
    <location>
        <position position="51"/>
    </location>
</feature>
<evidence type="ECO:0000259" key="9">
    <source>
        <dbReference type="PROSITE" id="PS51755"/>
    </source>
</evidence>
<protein>
    <submittedName>
        <fullName evidence="10">DNA-binding response regulator</fullName>
    </submittedName>
</protein>
<feature type="domain" description="Response regulatory" evidence="8">
    <location>
        <begin position="2"/>
        <end position="116"/>
    </location>
</feature>
<dbReference type="RefSeq" id="WP_107966467.1">
    <property type="nucleotide sequence ID" value="NZ_NWBU01000004.1"/>
</dbReference>
<feature type="DNA-binding region" description="OmpR/PhoB-type" evidence="7">
    <location>
        <begin position="124"/>
        <end position="218"/>
    </location>
</feature>
<evidence type="ECO:0000256" key="6">
    <source>
        <dbReference type="PROSITE-ProRule" id="PRU00169"/>
    </source>
</evidence>
<dbReference type="InterPro" id="IPR011006">
    <property type="entry name" value="CheY-like_superfamily"/>
</dbReference>
<dbReference type="Gene3D" id="6.10.250.690">
    <property type="match status" value="1"/>
</dbReference>
<dbReference type="SUPFAM" id="SSF46894">
    <property type="entry name" value="C-terminal effector domain of the bipartite response regulators"/>
    <property type="match status" value="1"/>
</dbReference>
<gene>
    <name evidence="10" type="ORF">CLG96_03700</name>
</gene>
<evidence type="ECO:0000256" key="1">
    <source>
        <dbReference type="ARBA" id="ARBA00022553"/>
    </source>
</evidence>
<evidence type="ECO:0000256" key="5">
    <source>
        <dbReference type="ARBA" id="ARBA00023163"/>
    </source>
</evidence>
<dbReference type="Proteomes" id="UP000244162">
    <property type="component" value="Unassembled WGS sequence"/>
</dbReference>
<dbReference type="GO" id="GO:0032993">
    <property type="term" value="C:protein-DNA complex"/>
    <property type="evidence" value="ECO:0007669"/>
    <property type="project" value="TreeGrafter"/>
</dbReference>
<keyword evidence="1 6" id="KW-0597">Phosphoprotein</keyword>
<organism evidence="10 11">
    <name type="scientific">Sphingomonas oleivorans</name>
    <dbReference type="NCBI Taxonomy" id="1735121"/>
    <lineage>
        <taxon>Bacteria</taxon>
        <taxon>Pseudomonadati</taxon>
        <taxon>Pseudomonadota</taxon>
        <taxon>Alphaproteobacteria</taxon>
        <taxon>Sphingomonadales</taxon>
        <taxon>Sphingomonadaceae</taxon>
        <taxon>Sphingomonas</taxon>
    </lineage>
</organism>
<reference evidence="10 11" key="1">
    <citation type="submission" date="2017-09" db="EMBL/GenBank/DDBJ databases">
        <title>Sphingomonas panjinensis sp.nov., isolated from oil-contaminated soil.</title>
        <authorList>
            <person name="Wang L."/>
            <person name="Chen L."/>
        </authorList>
    </citation>
    <scope>NUCLEOTIDE SEQUENCE [LARGE SCALE GENOMIC DNA]</scope>
    <source>
        <strain evidence="10 11">FW-11</strain>
    </source>
</reference>
<dbReference type="PANTHER" id="PTHR48111">
    <property type="entry name" value="REGULATOR OF RPOS"/>
    <property type="match status" value="1"/>
</dbReference>
<sequence>MRALVVEDDPDVGSDLATALTAAGFVVDLTSEGNEAWFKGGVEDYAVAILDLGLPRLDGLTVLKRWRAEGRSFPVLILTARGEWTEKVEGIEAGADDYLAKPFAMGELIARVRGLVRRAAGRVSAVLTVGKLRLDTSRMTATIDGHPIRLSPLEFRFLDFLGHQPGRVVSAVEIAEHLYGAADGNDSNAIEALVVRLRRKIGPDIVETRRGFGYTLADATS</sequence>
<dbReference type="FunFam" id="3.40.50.2300:FF:000002">
    <property type="entry name" value="DNA-binding response regulator PhoP"/>
    <property type="match status" value="1"/>
</dbReference>
<feature type="domain" description="OmpR/PhoB-type" evidence="9">
    <location>
        <begin position="124"/>
        <end position="218"/>
    </location>
</feature>
<keyword evidence="3" id="KW-0805">Transcription regulation</keyword>
<dbReference type="SMART" id="SM00862">
    <property type="entry name" value="Trans_reg_C"/>
    <property type="match status" value="1"/>
</dbReference>
<dbReference type="GO" id="GO:0005829">
    <property type="term" value="C:cytosol"/>
    <property type="evidence" value="ECO:0007669"/>
    <property type="project" value="TreeGrafter"/>
</dbReference>
<evidence type="ECO:0000256" key="3">
    <source>
        <dbReference type="ARBA" id="ARBA00023015"/>
    </source>
</evidence>
<evidence type="ECO:0000259" key="8">
    <source>
        <dbReference type="PROSITE" id="PS50110"/>
    </source>
</evidence>
<accession>A0A2T5G265</accession>
<dbReference type="PROSITE" id="PS50110">
    <property type="entry name" value="RESPONSE_REGULATORY"/>
    <property type="match status" value="1"/>
</dbReference>
<dbReference type="PROSITE" id="PS51755">
    <property type="entry name" value="OMPR_PHOB"/>
    <property type="match status" value="1"/>
</dbReference>
<dbReference type="InterPro" id="IPR001867">
    <property type="entry name" value="OmpR/PhoB-type_DNA-bd"/>
</dbReference>
<evidence type="ECO:0000256" key="2">
    <source>
        <dbReference type="ARBA" id="ARBA00023012"/>
    </source>
</evidence>
<dbReference type="InterPro" id="IPR016032">
    <property type="entry name" value="Sig_transdc_resp-reg_C-effctor"/>
</dbReference>
<dbReference type="InterPro" id="IPR036388">
    <property type="entry name" value="WH-like_DNA-bd_sf"/>
</dbReference>
<dbReference type="GO" id="GO:0000156">
    <property type="term" value="F:phosphorelay response regulator activity"/>
    <property type="evidence" value="ECO:0007669"/>
    <property type="project" value="TreeGrafter"/>
</dbReference>
<comment type="caution">
    <text evidence="10">The sequence shown here is derived from an EMBL/GenBank/DDBJ whole genome shotgun (WGS) entry which is preliminary data.</text>
</comment>
<dbReference type="InterPro" id="IPR001789">
    <property type="entry name" value="Sig_transdc_resp-reg_receiver"/>
</dbReference>
<name>A0A2T5G265_9SPHN</name>
<keyword evidence="2" id="KW-0902">Two-component regulatory system</keyword>
<dbReference type="GO" id="GO:0006355">
    <property type="term" value="P:regulation of DNA-templated transcription"/>
    <property type="evidence" value="ECO:0007669"/>
    <property type="project" value="InterPro"/>
</dbReference>
<dbReference type="SMART" id="SM00448">
    <property type="entry name" value="REC"/>
    <property type="match status" value="1"/>
</dbReference>
<keyword evidence="4 7" id="KW-0238">DNA-binding</keyword>
<dbReference type="EMBL" id="NWBU01000004">
    <property type="protein sequence ID" value="PTQ13234.1"/>
    <property type="molecule type" value="Genomic_DNA"/>
</dbReference>
<keyword evidence="11" id="KW-1185">Reference proteome</keyword>
<dbReference type="Gene3D" id="1.10.10.10">
    <property type="entry name" value="Winged helix-like DNA-binding domain superfamily/Winged helix DNA-binding domain"/>
    <property type="match status" value="1"/>
</dbReference>
<dbReference type="OrthoDB" id="9802426at2"/>
<evidence type="ECO:0000313" key="11">
    <source>
        <dbReference type="Proteomes" id="UP000244162"/>
    </source>
</evidence>